<name>A0AAN6P0N0_9PEZI</name>
<dbReference type="Gene3D" id="1.10.30.10">
    <property type="entry name" value="High mobility group box domain"/>
    <property type="match status" value="1"/>
</dbReference>
<organism evidence="7 8">
    <name type="scientific">Pseudoneurospora amorphoporcata</name>
    <dbReference type="NCBI Taxonomy" id="241081"/>
    <lineage>
        <taxon>Eukaryota</taxon>
        <taxon>Fungi</taxon>
        <taxon>Dikarya</taxon>
        <taxon>Ascomycota</taxon>
        <taxon>Pezizomycotina</taxon>
        <taxon>Sordariomycetes</taxon>
        <taxon>Sordariomycetidae</taxon>
        <taxon>Sordariales</taxon>
        <taxon>Sordariaceae</taxon>
        <taxon>Pseudoneurospora</taxon>
    </lineage>
</organism>
<accession>A0AAN6P0N0</accession>
<dbReference type="GO" id="GO:0005634">
    <property type="term" value="C:nucleus"/>
    <property type="evidence" value="ECO:0007669"/>
    <property type="project" value="UniProtKB-SubCell"/>
</dbReference>
<feature type="DNA-binding region" description="HMG box" evidence="3">
    <location>
        <begin position="213"/>
        <end position="309"/>
    </location>
</feature>
<dbReference type="InterPro" id="IPR009071">
    <property type="entry name" value="HMG_box_dom"/>
</dbReference>
<feature type="compositionally biased region" description="Basic and acidic residues" evidence="5">
    <location>
        <begin position="365"/>
        <end position="378"/>
    </location>
</feature>
<dbReference type="GO" id="GO:0003677">
    <property type="term" value="F:DNA binding"/>
    <property type="evidence" value="ECO:0007669"/>
    <property type="project" value="UniProtKB-UniRule"/>
</dbReference>
<evidence type="ECO:0000256" key="2">
    <source>
        <dbReference type="ARBA" id="ARBA00023242"/>
    </source>
</evidence>
<evidence type="ECO:0000256" key="5">
    <source>
        <dbReference type="SAM" id="MobiDB-lite"/>
    </source>
</evidence>
<dbReference type="AlphaFoldDB" id="A0AAN6P0N0"/>
<feature type="region of interest" description="Disordered" evidence="5">
    <location>
        <begin position="89"/>
        <end position="173"/>
    </location>
</feature>
<keyword evidence="8" id="KW-1185">Reference proteome</keyword>
<sequence length="419" mass="45838">MSSSIILKMKKKVTDPSSHRPLSASSVPPMLPPSVEEAYRRKCIQLKQRTNEVEEANDAARLRLARLKRQVEKMRLERAFLLEQLAKRTSTNVEDSDGSPSPPPTVRDAISSPPGSPLNPGGHTRHHQHHHTPFHHARTGRIGKLTAAVQPKEKPLRIKRGHRKPSAMPNLDLPSGTAGATFINQNLQTQSPSSDAFSAPHATNGLHKGTFRPLKPSSAFELYCDDKRAASKEKAAAKAASKEAAEGSGSPEDENENDKDNENNGDNTDVEEETLSREWKDLPEDRRKEFEDRADRDAERYKKEKDAYDEAKAKAEEEEVAAEKAAAAASAEAEATDKPRGSTSDTGNKTDDAEGAATAEEMDVDRDADAETTDERKASSSSAKAAAEEATDTPRATQEDVQMGNNDTDDQETKTEQTQ</sequence>
<feature type="domain" description="HMG box" evidence="6">
    <location>
        <begin position="213"/>
        <end position="309"/>
    </location>
</feature>
<reference evidence="7" key="2">
    <citation type="submission" date="2023-06" db="EMBL/GenBank/DDBJ databases">
        <authorList>
            <consortium name="Lawrence Berkeley National Laboratory"/>
            <person name="Mondo S.J."/>
            <person name="Hensen N."/>
            <person name="Bonometti L."/>
            <person name="Westerberg I."/>
            <person name="Brannstrom I.O."/>
            <person name="Guillou S."/>
            <person name="Cros-Aarteil S."/>
            <person name="Calhoun S."/>
            <person name="Haridas S."/>
            <person name="Kuo A."/>
            <person name="Pangilinan J."/>
            <person name="Riley R."/>
            <person name="Labutti K."/>
            <person name="Andreopoulos B."/>
            <person name="Lipzen A."/>
            <person name="Chen C."/>
            <person name="Yanf M."/>
            <person name="Daum C."/>
            <person name="Ng V."/>
            <person name="Clum A."/>
            <person name="Steindorff A."/>
            <person name="Ohm R."/>
            <person name="Martin F."/>
            <person name="Silar P."/>
            <person name="Natvig D."/>
            <person name="Lalanne C."/>
            <person name="Gautier V."/>
            <person name="Ament-Velasquez S.L."/>
            <person name="Kruys A."/>
            <person name="Hutchinson M.I."/>
            <person name="Powell A.J."/>
            <person name="Barry K."/>
            <person name="Miller A.N."/>
            <person name="Grigoriev I.V."/>
            <person name="Debuchy R."/>
            <person name="Gladieux P."/>
            <person name="Thoren M.H."/>
            <person name="Johannesson H."/>
        </authorList>
    </citation>
    <scope>NUCLEOTIDE SEQUENCE</scope>
    <source>
        <strain evidence="7">CBS 626.80</strain>
    </source>
</reference>
<feature type="compositionally biased region" description="Low complexity" evidence="5">
    <location>
        <begin position="323"/>
        <end position="333"/>
    </location>
</feature>
<keyword evidence="2 3" id="KW-0539">Nucleus</keyword>
<dbReference type="EMBL" id="MU859106">
    <property type="protein sequence ID" value="KAK3953367.1"/>
    <property type="molecule type" value="Genomic_DNA"/>
</dbReference>
<dbReference type="Proteomes" id="UP001303222">
    <property type="component" value="Unassembled WGS sequence"/>
</dbReference>
<keyword evidence="4" id="KW-0175">Coiled coil</keyword>
<reference evidence="7" key="1">
    <citation type="journal article" date="2023" name="Mol. Phylogenet. Evol.">
        <title>Genome-scale phylogeny and comparative genomics of the fungal order Sordariales.</title>
        <authorList>
            <person name="Hensen N."/>
            <person name="Bonometti L."/>
            <person name="Westerberg I."/>
            <person name="Brannstrom I.O."/>
            <person name="Guillou S."/>
            <person name="Cros-Aarteil S."/>
            <person name="Calhoun S."/>
            <person name="Haridas S."/>
            <person name="Kuo A."/>
            <person name="Mondo S."/>
            <person name="Pangilinan J."/>
            <person name="Riley R."/>
            <person name="LaButti K."/>
            <person name="Andreopoulos B."/>
            <person name="Lipzen A."/>
            <person name="Chen C."/>
            <person name="Yan M."/>
            <person name="Daum C."/>
            <person name="Ng V."/>
            <person name="Clum A."/>
            <person name="Steindorff A."/>
            <person name="Ohm R.A."/>
            <person name="Martin F."/>
            <person name="Silar P."/>
            <person name="Natvig D.O."/>
            <person name="Lalanne C."/>
            <person name="Gautier V."/>
            <person name="Ament-Velasquez S.L."/>
            <person name="Kruys A."/>
            <person name="Hutchinson M.I."/>
            <person name="Powell A.J."/>
            <person name="Barry K."/>
            <person name="Miller A.N."/>
            <person name="Grigoriev I.V."/>
            <person name="Debuchy R."/>
            <person name="Gladieux P."/>
            <person name="Hiltunen Thoren M."/>
            <person name="Johannesson H."/>
        </authorList>
    </citation>
    <scope>NUCLEOTIDE SEQUENCE</scope>
    <source>
        <strain evidence="7">CBS 626.80</strain>
    </source>
</reference>
<feature type="region of interest" description="Disordered" evidence="5">
    <location>
        <begin position="230"/>
        <end position="419"/>
    </location>
</feature>
<evidence type="ECO:0000256" key="1">
    <source>
        <dbReference type="ARBA" id="ARBA00004123"/>
    </source>
</evidence>
<proteinExistence type="predicted"/>
<keyword evidence="3" id="KW-0238">DNA-binding</keyword>
<evidence type="ECO:0000259" key="6">
    <source>
        <dbReference type="PROSITE" id="PS50118"/>
    </source>
</evidence>
<feature type="compositionally biased region" description="Polar residues" evidence="5">
    <location>
        <begin position="394"/>
        <end position="406"/>
    </location>
</feature>
<dbReference type="Pfam" id="PF24245">
    <property type="entry name" value="INO80F"/>
    <property type="match status" value="1"/>
</dbReference>
<feature type="compositionally biased region" description="Basic and acidic residues" evidence="5">
    <location>
        <begin position="230"/>
        <end position="245"/>
    </location>
</feature>
<protein>
    <recommendedName>
        <fullName evidence="6">HMG box domain-containing protein</fullName>
    </recommendedName>
</protein>
<evidence type="ECO:0000256" key="3">
    <source>
        <dbReference type="PROSITE-ProRule" id="PRU00267"/>
    </source>
</evidence>
<evidence type="ECO:0000313" key="7">
    <source>
        <dbReference type="EMBL" id="KAK3953367.1"/>
    </source>
</evidence>
<dbReference type="SUPFAM" id="SSF47095">
    <property type="entry name" value="HMG-box"/>
    <property type="match status" value="1"/>
</dbReference>
<feature type="compositionally biased region" description="Basic and acidic residues" evidence="5">
    <location>
        <begin position="274"/>
        <end position="315"/>
    </location>
</feature>
<dbReference type="SMART" id="SM00398">
    <property type="entry name" value="HMG"/>
    <property type="match status" value="1"/>
</dbReference>
<feature type="region of interest" description="Disordered" evidence="5">
    <location>
        <begin position="1"/>
        <end position="34"/>
    </location>
</feature>
<comment type="caution">
    <text evidence="7">The sequence shown here is derived from an EMBL/GenBank/DDBJ whole genome shotgun (WGS) entry which is preliminary data.</text>
</comment>
<feature type="compositionally biased region" description="Basic residues" evidence="5">
    <location>
        <begin position="123"/>
        <end position="141"/>
    </location>
</feature>
<dbReference type="InterPro" id="IPR056513">
    <property type="entry name" value="INO80F"/>
</dbReference>
<evidence type="ECO:0000256" key="4">
    <source>
        <dbReference type="SAM" id="Coils"/>
    </source>
</evidence>
<evidence type="ECO:0000313" key="8">
    <source>
        <dbReference type="Proteomes" id="UP001303222"/>
    </source>
</evidence>
<dbReference type="PROSITE" id="PS50118">
    <property type="entry name" value="HMG_BOX_2"/>
    <property type="match status" value="1"/>
</dbReference>
<feature type="coiled-coil region" evidence="4">
    <location>
        <begin position="50"/>
        <end position="84"/>
    </location>
</feature>
<gene>
    <name evidence="7" type="ORF">QBC32DRAFT_338968</name>
</gene>
<comment type="subcellular location">
    <subcellularLocation>
        <location evidence="1">Nucleus</location>
    </subcellularLocation>
</comment>
<feature type="region of interest" description="Disordered" evidence="5">
    <location>
        <begin position="190"/>
        <end position="214"/>
    </location>
</feature>
<dbReference type="InterPro" id="IPR036910">
    <property type="entry name" value="HMG_box_dom_sf"/>
</dbReference>